<dbReference type="PANTHER" id="PTHR42305:SF1">
    <property type="entry name" value="MEMBRANE PROTEIN RV1733C-RELATED"/>
    <property type="match status" value="1"/>
</dbReference>
<gene>
    <name evidence="3" type="ORF">H0B56_15115</name>
</gene>
<proteinExistence type="predicted"/>
<evidence type="ECO:0000256" key="1">
    <source>
        <dbReference type="SAM" id="MobiDB-lite"/>
    </source>
</evidence>
<organism evidence="3 4">
    <name type="scientific">Haloechinothrix aidingensis</name>
    <dbReference type="NCBI Taxonomy" id="2752311"/>
    <lineage>
        <taxon>Bacteria</taxon>
        <taxon>Bacillati</taxon>
        <taxon>Actinomycetota</taxon>
        <taxon>Actinomycetes</taxon>
        <taxon>Pseudonocardiales</taxon>
        <taxon>Pseudonocardiaceae</taxon>
        <taxon>Haloechinothrix</taxon>
    </lineage>
</organism>
<evidence type="ECO:0000313" key="3">
    <source>
        <dbReference type="EMBL" id="MBA0126879.1"/>
    </source>
</evidence>
<reference evidence="3 4" key="1">
    <citation type="submission" date="2020-07" db="EMBL/GenBank/DDBJ databases">
        <title>Genome of Haloechinothrix sp.</title>
        <authorList>
            <person name="Tang S.-K."/>
            <person name="Yang L."/>
            <person name="Zhu W.-Y."/>
        </authorList>
    </citation>
    <scope>NUCLEOTIDE SEQUENCE [LARGE SCALE GENOMIC DNA]</scope>
    <source>
        <strain evidence="3 4">YIM 98757</strain>
    </source>
</reference>
<dbReference type="PANTHER" id="PTHR42305">
    <property type="entry name" value="MEMBRANE PROTEIN RV1733C-RELATED"/>
    <property type="match status" value="1"/>
</dbReference>
<keyword evidence="4" id="KW-1185">Reference proteome</keyword>
<keyword evidence="2" id="KW-0472">Membrane</keyword>
<name>A0A838AC89_9PSEU</name>
<accession>A0A838AC89</accession>
<evidence type="ECO:0000256" key="2">
    <source>
        <dbReference type="SAM" id="Phobius"/>
    </source>
</evidence>
<feature type="region of interest" description="Disordered" evidence="1">
    <location>
        <begin position="88"/>
        <end position="113"/>
    </location>
</feature>
<evidence type="ECO:0000313" key="4">
    <source>
        <dbReference type="Proteomes" id="UP000582974"/>
    </source>
</evidence>
<dbReference type="InterPro" id="IPR039708">
    <property type="entry name" value="MT1774/Rv1733c-like"/>
</dbReference>
<feature type="transmembrane region" description="Helical" evidence="2">
    <location>
        <begin position="157"/>
        <end position="178"/>
    </location>
</feature>
<keyword evidence="2" id="KW-0812">Transmembrane</keyword>
<dbReference type="RefSeq" id="WP_180893703.1">
    <property type="nucleotide sequence ID" value="NZ_JACCKD010000005.1"/>
</dbReference>
<dbReference type="Proteomes" id="UP000582974">
    <property type="component" value="Unassembled WGS sequence"/>
</dbReference>
<dbReference type="AlphaFoldDB" id="A0A838AC89"/>
<sequence>MRDVGARYARRWSALAARIRRRWGPERLPERVLPVLLGAVLLAIPVAVMVGSTVHDRQLELSHAEHEARSQVTAQLLEDARSSHGVAMPVRMSDNRPGVRATWPSPHGPGRQEGTITVRAGMTEGMELPIWVDSAGEPVEPPLTPEQAQDRATGTGIALWLVVAAGSVALYWVVRVIARGPSPRAER</sequence>
<comment type="caution">
    <text evidence="3">The sequence shown here is derived from an EMBL/GenBank/DDBJ whole genome shotgun (WGS) entry which is preliminary data.</text>
</comment>
<keyword evidence="2" id="KW-1133">Transmembrane helix</keyword>
<dbReference type="EMBL" id="JACCKD010000005">
    <property type="protein sequence ID" value="MBA0126879.1"/>
    <property type="molecule type" value="Genomic_DNA"/>
</dbReference>
<protein>
    <submittedName>
        <fullName evidence="3">Uncharacterized protein</fullName>
    </submittedName>
</protein>
<feature type="transmembrane region" description="Helical" evidence="2">
    <location>
        <begin position="32"/>
        <end position="54"/>
    </location>
</feature>